<dbReference type="Gene3D" id="3.40.50.150">
    <property type="entry name" value="Vaccinia Virus protein VP39"/>
    <property type="match status" value="1"/>
</dbReference>
<dbReference type="GO" id="GO:0043770">
    <property type="term" value="F:demethylmenaquinone methyltransferase activity"/>
    <property type="evidence" value="ECO:0007669"/>
    <property type="project" value="UniProtKB-EC"/>
</dbReference>
<evidence type="ECO:0000259" key="1">
    <source>
        <dbReference type="Pfam" id="PF13649"/>
    </source>
</evidence>
<dbReference type="Proteomes" id="UP000319004">
    <property type="component" value="Chromosome"/>
</dbReference>
<proteinExistence type="predicted"/>
<dbReference type="InterPro" id="IPR050508">
    <property type="entry name" value="Methyltransf_Superfamily"/>
</dbReference>
<dbReference type="InterPro" id="IPR041698">
    <property type="entry name" value="Methyltransf_25"/>
</dbReference>
<evidence type="ECO:0000313" key="2">
    <source>
        <dbReference type="EMBL" id="QDV47567.1"/>
    </source>
</evidence>
<dbReference type="RefSeq" id="WP_145391668.1">
    <property type="nucleotide sequence ID" value="NZ_CP037423.1"/>
</dbReference>
<gene>
    <name evidence="2" type="primary">ubiE_8</name>
    <name evidence="2" type="ORF">Enr13x_74770</name>
</gene>
<dbReference type="EMBL" id="CP037423">
    <property type="protein sequence ID" value="QDV47567.1"/>
    <property type="molecule type" value="Genomic_DNA"/>
</dbReference>
<reference evidence="2 3" key="1">
    <citation type="submission" date="2019-03" db="EMBL/GenBank/DDBJ databases">
        <title>Deep-cultivation of Planctomycetes and their phenomic and genomic characterization uncovers novel biology.</title>
        <authorList>
            <person name="Wiegand S."/>
            <person name="Jogler M."/>
            <person name="Boedeker C."/>
            <person name="Pinto D."/>
            <person name="Vollmers J."/>
            <person name="Rivas-Marin E."/>
            <person name="Kohn T."/>
            <person name="Peeters S.H."/>
            <person name="Heuer A."/>
            <person name="Rast P."/>
            <person name="Oberbeckmann S."/>
            <person name="Bunk B."/>
            <person name="Jeske O."/>
            <person name="Meyerdierks A."/>
            <person name="Storesund J.E."/>
            <person name="Kallscheuer N."/>
            <person name="Luecker S."/>
            <person name="Lage O.M."/>
            <person name="Pohl T."/>
            <person name="Merkel B.J."/>
            <person name="Hornburger P."/>
            <person name="Mueller R.-W."/>
            <person name="Bruemmer F."/>
            <person name="Labrenz M."/>
            <person name="Spormann A.M."/>
            <person name="Op den Camp H."/>
            <person name="Overmann J."/>
            <person name="Amann R."/>
            <person name="Jetten M.S.M."/>
            <person name="Mascher T."/>
            <person name="Medema M.H."/>
            <person name="Devos D.P."/>
            <person name="Kaster A.-K."/>
            <person name="Ovreas L."/>
            <person name="Rohde M."/>
            <person name="Galperin M.Y."/>
            <person name="Jogler C."/>
        </authorList>
    </citation>
    <scope>NUCLEOTIDE SEQUENCE [LARGE SCALE GENOMIC DNA]</scope>
    <source>
        <strain evidence="2 3">Enr13</strain>
    </source>
</reference>
<dbReference type="PANTHER" id="PTHR42912">
    <property type="entry name" value="METHYLTRANSFERASE"/>
    <property type="match status" value="1"/>
</dbReference>
<dbReference type="CDD" id="cd02440">
    <property type="entry name" value="AdoMet_MTases"/>
    <property type="match status" value="1"/>
</dbReference>
<protein>
    <submittedName>
        <fullName evidence="2">Demethylmenaquinone methyltransferase</fullName>
        <ecNumber evidence="2">2.1.1.163</ecNumber>
    </submittedName>
</protein>
<dbReference type="Pfam" id="PF13649">
    <property type="entry name" value="Methyltransf_25"/>
    <property type="match status" value="1"/>
</dbReference>
<keyword evidence="2" id="KW-0808">Transferase</keyword>
<dbReference type="PANTHER" id="PTHR42912:SF80">
    <property type="entry name" value="METHYLTRANSFERASE DOMAIN-CONTAINING PROTEIN"/>
    <property type="match status" value="1"/>
</dbReference>
<evidence type="ECO:0000313" key="3">
    <source>
        <dbReference type="Proteomes" id="UP000319004"/>
    </source>
</evidence>
<dbReference type="AlphaFoldDB" id="A0A518I3G0"/>
<dbReference type="KEGG" id="snep:Enr13x_74770"/>
<accession>A0A518I3G0</accession>
<dbReference type="InterPro" id="IPR029063">
    <property type="entry name" value="SAM-dependent_MTases_sf"/>
</dbReference>
<dbReference type="OrthoDB" id="282790at2"/>
<keyword evidence="3" id="KW-1185">Reference proteome</keyword>
<sequence length="216" mass="23837">MTDSPAKRFYDRISHAYDMIADGGEHVARERGLELLSVKTGESVLEIGFGTGHSLVTLVEAVGDEGSVTGIDISSGMRDVAMKRLNEAGQSHRVKLIAQETPPLPFDDEAFDAIVMSFTLELFPTETIPEVLRECRRVLKPSGRIGLVSMATLEDGESESVLERTYVWMHTHFPHIVDCQPIPLEQLVIETGFRIDAQERIDLFTMPVAIVVAGIS</sequence>
<keyword evidence="2" id="KW-0489">Methyltransferase</keyword>
<organism evidence="2 3">
    <name type="scientific">Stieleria neptunia</name>
    <dbReference type="NCBI Taxonomy" id="2527979"/>
    <lineage>
        <taxon>Bacteria</taxon>
        <taxon>Pseudomonadati</taxon>
        <taxon>Planctomycetota</taxon>
        <taxon>Planctomycetia</taxon>
        <taxon>Pirellulales</taxon>
        <taxon>Pirellulaceae</taxon>
        <taxon>Stieleria</taxon>
    </lineage>
</organism>
<name>A0A518I3G0_9BACT</name>
<feature type="domain" description="Methyltransferase" evidence="1">
    <location>
        <begin position="44"/>
        <end position="143"/>
    </location>
</feature>
<dbReference type="GO" id="GO:0032259">
    <property type="term" value="P:methylation"/>
    <property type="evidence" value="ECO:0007669"/>
    <property type="project" value="UniProtKB-KW"/>
</dbReference>
<dbReference type="SUPFAM" id="SSF53335">
    <property type="entry name" value="S-adenosyl-L-methionine-dependent methyltransferases"/>
    <property type="match status" value="1"/>
</dbReference>
<dbReference type="EC" id="2.1.1.163" evidence="2"/>